<keyword evidence="4" id="KW-0067">ATP-binding</keyword>
<keyword evidence="3" id="KW-0547">Nucleotide-binding</keyword>
<dbReference type="GO" id="GO:0005524">
    <property type="term" value="F:ATP binding"/>
    <property type="evidence" value="ECO:0007669"/>
    <property type="project" value="UniProtKB-KW"/>
</dbReference>
<accession>A0A0R3M228</accession>
<dbReference type="PROSITE" id="PS50929">
    <property type="entry name" value="ABC_TM1F"/>
    <property type="match status" value="1"/>
</dbReference>
<dbReference type="AlphaFoldDB" id="A0A0R3M228"/>
<dbReference type="PANTHER" id="PTHR24221:SF654">
    <property type="entry name" value="ATP-BINDING CASSETTE SUB-FAMILY B MEMBER 6"/>
    <property type="match status" value="1"/>
</dbReference>
<dbReference type="GO" id="GO:1904680">
    <property type="term" value="F:peptide transmembrane transporter activity"/>
    <property type="evidence" value="ECO:0007669"/>
    <property type="project" value="InterPro"/>
</dbReference>
<comment type="caution">
    <text evidence="11">The sequence shown here is derived from an EMBL/GenBank/DDBJ whole genome shotgun (WGS) entry which is preliminary data.</text>
</comment>
<dbReference type="InterPro" id="IPR027417">
    <property type="entry name" value="P-loop_NTPase"/>
</dbReference>
<dbReference type="PANTHER" id="PTHR24221">
    <property type="entry name" value="ATP-BINDING CASSETTE SUB-FAMILY B"/>
    <property type="match status" value="1"/>
</dbReference>
<evidence type="ECO:0000256" key="1">
    <source>
        <dbReference type="ARBA" id="ARBA00004651"/>
    </source>
</evidence>
<dbReference type="SUPFAM" id="SSF90123">
    <property type="entry name" value="ABC transporter transmembrane region"/>
    <property type="match status" value="1"/>
</dbReference>
<comment type="function">
    <text evidence="7">Involved in beta-(1--&gt;2)glucan export. Transmembrane domains (TMD) form a pore in the inner membrane and the ATP-binding domain (NBD) is responsible for energy generation.</text>
</comment>
<dbReference type="STRING" id="1518501.CQ10_09345"/>
<feature type="transmembrane region" description="Helical" evidence="8">
    <location>
        <begin position="55"/>
        <end position="76"/>
    </location>
</feature>
<dbReference type="InterPro" id="IPR005898">
    <property type="entry name" value="Cyc_pep_transpt_SyrD/YojI"/>
</dbReference>
<dbReference type="Pfam" id="PF00005">
    <property type="entry name" value="ABC_tran"/>
    <property type="match status" value="1"/>
</dbReference>
<feature type="domain" description="ABC transporter" evidence="9">
    <location>
        <begin position="339"/>
        <end position="567"/>
    </location>
</feature>
<evidence type="ECO:0000256" key="4">
    <source>
        <dbReference type="ARBA" id="ARBA00022840"/>
    </source>
</evidence>
<dbReference type="EMBL" id="LLXX01000143">
    <property type="protein sequence ID" value="KRR03077.1"/>
    <property type="molecule type" value="Genomic_DNA"/>
</dbReference>
<keyword evidence="5 8" id="KW-1133">Transmembrane helix</keyword>
<evidence type="ECO:0000256" key="2">
    <source>
        <dbReference type="ARBA" id="ARBA00022692"/>
    </source>
</evidence>
<dbReference type="CDD" id="cd03228">
    <property type="entry name" value="ABCC_MRP_Like"/>
    <property type="match status" value="1"/>
</dbReference>
<dbReference type="InterPro" id="IPR003439">
    <property type="entry name" value="ABC_transporter-like_ATP-bd"/>
</dbReference>
<feature type="transmembrane region" description="Helical" evidence="8">
    <location>
        <begin position="237"/>
        <end position="258"/>
    </location>
</feature>
<evidence type="ECO:0000256" key="8">
    <source>
        <dbReference type="SAM" id="Phobius"/>
    </source>
</evidence>
<evidence type="ECO:0000256" key="5">
    <source>
        <dbReference type="ARBA" id="ARBA00022989"/>
    </source>
</evidence>
<dbReference type="FunFam" id="3.40.50.300:FF:001035">
    <property type="entry name" value="ABC transporter ATP-binding protein YojI"/>
    <property type="match status" value="1"/>
</dbReference>
<feature type="transmembrane region" description="Helical" evidence="8">
    <location>
        <begin position="129"/>
        <end position="151"/>
    </location>
</feature>
<dbReference type="NCBIfam" id="TIGR01194">
    <property type="entry name" value="cyc_pep_trnsptr"/>
    <property type="match status" value="1"/>
</dbReference>
<organism evidence="11 12">
    <name type="scientific">Bradyrhizobium valentinum</name>
    <dbReference type="NCBI Taxonomy" id="1518501"/>
    <lineage>
        <taxon>Bacteria</taxon>
        <taxon>Pseudomonadati</taxon>
        <taxon>Pseudomonadota</taxon>
        <taxon>Alphaproteobacteria</taxon>
        <taxon>Hyphomicrobiales</taxon>
        <taxon>Nitrobacteraceae</taxon>
        <taxon>Bradyrhizobium</taxon>
    </lineage>
</organism>
<dbReference type="Pfam" id="PF00664">
    <property type="entry name" value="ABC_membrane"/>
    <property type="match status" value="1"/>
</dbReference>
<evidence type="ECO:0000256" key="6">
    <source>
        <dbReference type="ARBA" id="ARBA00023136"/>
    </source>
</evidence>
<dbReference type="GO" id="GO:0140359">
    <property type="term" value="F:ABC-type transporter activity"/>
    <property type="evidence" value="ECO:0007669"/>
    <property type="project" value="InterPro"/>
</dbReference>
<evidence type="ECO:0000259" key="10">
    <source>
        <dbReference type="PROSITE" id="PS50929"/>
    </source>
</evidence>
<protein>
    <submittedName>
        <fullName evidence="11">Cyclic peptide transporter</fullName>
    </submittedName>
</protein>
<dbReference type="GO" id="GO:0034040">
    <property type="term" value="F:ATPase-coupled lipid transmembrane transporter activity"/>
    <property type="evidence" value="ECO:0007669"/>
    <property type="project" value="TreeGrafter"/>
</dbReference>
<evidence type="ECO:0000256" key="3">
    <source>
        <dbReference type="ARBA" id="ARBA00022741"/>
    </source>
</evidence>
<dbReference type="PROSITE" id="PS50893">
    <property type="entry name" value="ABC_TRANSPORTER_2"/>
    <property type="match status" value="1"/>
</dbReference>
<feature type="transmembrane region" description="Helical" evidence="8">
    <location>
        <begin position="20"/>
        <end position="43"/>
    </location>
</feature>
<dbReference type="GO" id="GO:0015833">
    <property type="term" value="P:peptide transport"/>
    <property type="evidence" value="ECO:0007669"/>
    <property type="project" value="InterPro"/>
</dbReference>
<dbReference type="Proteomes" id="UP000051913">
    <property type="component" value="Unassembled WGS sequence"/>
</dbReference>
<dbReference type="GO" id="GO:0016887">
    <property type="term" value="F:ATP hydrolysis activity"/>
    <property type="evidence" value="ECO:0007669"/>
    <property type="project" value="InterPro"/>
</dbReference>
<evidence type="ECO:0000313" key="12">
    <source>
        <dbReference type="Proteomes" id="UP000051913"/>
    </source>
</evidence>
<dbReference type="GO" id="GO:0005886">
    <property type="term" value="C:plasma membrane"/>
    <property type="evidence" value="ECO:0007669"/>
    <property type="project" value="UniProtKB-SubCell"/>
</dbReference>
<dbReference type="InterPro" id="IPR011527">
    <property type="entry name" value="ABC1_TM_dom"/>
</dbReference>
<comment type="subcellular location">
    <subcellularLocation>
        <location evidence="1">Cell membrane</location>
        <topology evidence="1">Multi-pass membrane protein</topology>
    </subcellularLocation>
</comment>
<evidence type="ECO:0000259" key="9">
    <source>
        <dbReference type="PROSITE" id="PS50893"/>
    </source>
</evidence>
<dbReference type="InterPro" id="IPR039421">
    <property type="entry name" value="Type_1_exporter"/>
</dbReference>
<name>A0A0R3M228_9BRAD</name>
<dbReference type="Gene3D" id="1.20.1560.10">
    <property type="entry name" value="ABC transporter type 1, transmembrane domain"/>
    <property type="match status" value="1"/>
</dbReference>
<feature type="transmembrane region" description="Helical" evidence="8">
    <location>
        <begin position="157"/>
        <end position="175"/>
    </location>
</feature>
<gene>
    <name evidence="11" type="ORF">CP49_03765</name>
</gene>
<dbReference type="RefSeq" id="WP_057852845.1">
    <property type="nucleotide sequence ID" value="NZ_LLXX01000143.1"/>
</dbReference>
<keyword evidence="2 8" id="KW-0812">Transmembrane</keyword>
<dbReference type="OrthoDB" id="9760776at2"/>
<proteinExistence type="predicted"/>
<dbReference type="SMART" id="SM00382">
    <property type="entry name" value="AAA"/>
    <property type="match status" value="1"/>
</dbReference>
<evidence type="ECO:0000256" key="7">
    <source>
        <dbReference type="ARBA" id="ARBA00024722"/>
    </source>
</evidence>
<feature type="domain" description="ABC transmembrane type-1" evidence="10">
    <location>
        <begin position="20"/>
        <end position="300"/>
    </location>
</feature>
<keyword evidence="12" id="KW-1185">Reference proteome</keyword>
<sequence>MMNPRSGLTAQILYLLRPYWQIVLGGTVLGVVGGASVAGLLAVVNRGLYATQGDVVTLLFAFAGLCLLILIGSIGADISANYVGQRIIAELRKSLAAKILAAPIDQLEIYRTHRLIPVLTQDVDTISDFAFFFSSFFVSLVITLGCMVYLAVLSWPLFLITGLVIILGSLAHAFARTRGVKGFNAARDSEDELQKHYRSIAEGAKELRLNRMRRQRVYVEQLQRTVDRISAVQIKSINLFVTARALGTMLFFVVIGVALTLRPFLWPDSPAAVSSGFVLVLLYMRGPIDQVIGILPSLGRAQVAMRRIAELSEQFSTPERDLLAAPSTAPDGSGRIESIELRGVSYGFRAVPGSNPFVLGPIDLHVRRGDVVFIVGENGSGKTTLIKVLLGLYAPQSGTLLRDGLPVETETRDDYRQLFTTIFSDYYLFEDLLQGAGMVPDAAERYLQRLEVAHKVSVENGVFTTTDLSTGQRKRLALMNAWLEERPVLVFDEWAADQDPAFRHIFYTELLPDLKRMGKTIIVISHDDRYFGVADHLVRLRHGKIVAGEAMAHDVIKPSSVPTGASL</sequence>
<evidence type="ECO:0000313" key="11">
    <source>
        <dbReference type="EMBL" id="KRR03077.1"/>
    </source>
</evidence>
<reference evidence="11 12" key="1">
    <citation type="submission" date="2014-03" db="EMBL/GenBank/DDBJ databases">
        <title>Bradyrhizobium valentinum sp. nov., isolated from effective nodules of Lupinus mariae-josephae, a lupine endemic of basic-lime soils in Eastern Spain.</title>
        <authorList>
            <person name="Duran D."/>
            <person name="Rey L."/>
            <person name="Navarro A."/>
            <person name="Busquets A."/>
            <person name="Imperial J."/>
            <person name="Ruiz-Argueso T."/>
        </authorList>
    </citation>
    <scope>NUCLEOTIDE SEQUENCE [LARGE SCALE GENOMIC DNA]</scope>
    <source>
        <strain evidence="11 12">LmjM3</strain>
    </source>
</reference>
<keyword evidence="6 8" id="KW-0472">Membrane</keyword>
<dbReference type="SUPFAM" id="SSF52540">
    <property type="entry name" value="P-loop containing nucleoside triphosphate hydrolases"/>
    <property type="match status" value="1"/>
</dbReference>
<dbReference type="InterPro" id="IPR003593">
    <property type="entry name" value="AAA+_ATPase"/>
</dbReference>
<dbReference type="InterPro" id="IPR036640">
    <property type="entry name" value="ABC1_TM_sf"/>
</dbReference>
<dbReference type="Gene3D" id="3.40.50.300">
    <property type="entry name" value="P-loop containing nucleotide triphosphate hydrolases"/>
    <property type="match status" value="1"/>
</dbReference>